<reference evidence="1" key="1">
    <citation type="submission" date="2024-09" db="EMBL/GenBank/DDBJ databases">
        <authorList>
            <person name="Liu J."/>
        </authorList>
    </citation>
    <scope>NUCLEOTIDE SEQUENCE</scope>
    <source>
        <strain evidence="1">NBU2967</strain>
    </source>
</reference>
<evidence type="ECO:0000313" key="1">
    <source>
        <dbReference type="EMBL" id="MFH6603451.1"/>
    </source>
</evidence>
<name>A0ACC7LJM7_9FLAO</name>
<organism evidence="1 2">
    <name type="scientific">Meishania litoralis</name>
    <dbReference type="NCBI Taxonomy" id="3434685"/>
    <lineage>
        <taxon>Bacteria</taxon>
        <taxon>Pseudomonadati</taxon>
        <taxon>Bacteroidota</taxon>
        <taxon>Flavobacteriia</taxon>
        <taxon>Flavobacteriales</taxon>
        <taxon>Flavobacteriaceae</taxon>
        <taxon>Meishania</taxon>
    </lineage>
</organism>
<protein>
    <submittedName>
        <fullName evidence="1">D-TA family PLP-dependent enzyme</fullName>
    </submittedName>
</protein>
<gene>
    <name evidence="1" type="ORF">ACEZ3G_08180</name>
</gene>
<accession>A0ACC7LJM7</accession>
<proteinExistence type="predicted"/>
<keyword evidence="2" id="KW-1185">Reference proteome</keyword>
<dbReference type="EMBL" id="JBHFPV010000001">
    <property type="protein sequence ID" value="MFH6603451.1"/>
    <property type="molecule type" value="Genomic_DNA"/>
</dbReference>
<sequence>MKNSDWYNLDDTSEVITPSLLVYPDRIAKNINTMISMAGGTSRLRPHIKTHKNAEIIKMQLDAGIEKFKCATIAEAELLALCKAPDILLAMQPVGANMERFFKLMKTFPESKFSALVDNETIIDRFAQMAKEKEMQVSLWMDINNGMNRTGILPGEEAVRLYSIMSKIPEIEPEGLHVYDGHLRNADPKERKRACDSAFKIVLGLKNKIEANGIMVKDVVAGGSPSFPFHAEREGVDASPGTTVLWDGGYAQLFPEMDFIPAAVLMTRVISKPDNKTICLDLGHKSMASEMPFPRVRFLNLGDDCKQVGQSEEHFVLECKNNDSYTIGDVVYAIPVHICPTVAKYENLQVVEKGRITTVWKVAARNQSITI</sequence>
<dbReference type="Proteomes" id="UP001595191">
    <property type="component" value="Unassembled WGS sequence"/>
</dbReference>
<evidence type="ECO:0000313" key="2">
    <source>
        <dbReference type="Proteomes" id="UP001595191"/>
    </source>
</evidence>
<comment type="caution">
    <text evidence="1">The sequence shown here is derived from an EMBL/GenBank/DDBJ whole genome shotgun (WGS) entry which is preliminary data.</text>
</comment>